<accession>A0AAD7CQE5</accession>
<gene>
    <name evidence="2" type="ORF">B0H17DRAFT_1145705</name>
</gene>
<evidence type="ECO:0000313" key="2">
    <source>
        <dbReference type="EMBL" id="KAJ7658070.1"/>
    </source>
</evidence>
<reference evidence="2" key="1">
    <citation type="submission" date="2023-03" db="EMBL/GenBank/DDBJ databases">
        <title>Massive genome expansion in bonnet fungi (Mycena s.s.) driven by repeated elements and novel gene families across ecological guilds.</title>
        <authorList>
            <consortium name="Lawrence Berkeley National Laboratory"/>
            <person name="Harder C.B."/>
            <person name="Miyauchi S."/>
            <person name="Viragh M."/>
            <person name="Kuo A."/>
            <person name="Thoen E."/>
            <person name="Andreopoulos B."/>
            <person name="Lu D."/>
            <person name="Skrede I."/>
            <person name="Drula E."/>
            <person name="Henrissat B."/>
            <person name="Morin E."/>
            <person name="Kohler A."/>
            <person name="Barry K."/>
            <person name="LaButti K."/>
            <person name="Morin E."/>
            <person name="Salamov A."/>
            <person name="Lipzen A."/>
            <person name="Mereny Z."/>
            <person name="Hegedus B."/>
            <person name="Baldrian P."/>
            <person name="Stursova M."/>
            <person name="Weitz H."/>
            <person name="Taylor A."/>
            <person name="Grigoriev I.V."/>
            <person name="Nagy L.G."/>
            <person name="Martin F."/>
            <person name="Kauserud H."/>
        </authorList>
    </citation>
    <scope>NUCLEOTIDE SEQUENCE</scope>
    <source>
        <strain evidence="2">CBHHK067</strain>
    </source>
</reference>
<dbReference type="EMBL" id="JARKIE010000283">
    <property type="protein sequence ID" value="KAJ7658070.1"/>
    <property type="molecule type" value="Genomic_DNA"/>
</dbReference>
<feature type="compositionally biased region" description="Basic residues" evidence="1">
    <location>
        <begin position="20"/>
        <end position="29"/>
    </location>
</feature>
<protein>
    <submittedName>
        <fullName evidence="2">Uncharacterized protein</fullName>
    </submittedName>
</protein>
<keyword evidence="3" id="KW-1185">Reference proteome</keyword>
<sequence length="108" mass="11734">MAESPELSSATSLNICQNSKFRRHPKKYKSPQPLLRSTSRPSTSLFAPLDVDGRAFDDAIIIPPMIRSACNVSVDRDGLQKACGRHFIVTACPDVGAEAGQRLGTSIY</sequence>
<evidence type="ECO:0000256" key="1">
    <source>
        <dbReference type="SAM" id="MobiDB-lite"/>
    </source>
</evidence>
<comment type="caution">
    <text evidence="2">The sequence shown here is derived from an EMBL/GenBank/DDBJ whole genome shotgun (WGS) entry which is preliminary data.</text>
</comment>
<feature type="region of interest" description="Disordered" evidence="1">
    <location>
        <begin position="19"/>
        <end position="41"/>
    </location>
</feature>
<name>A0AAD7CQE5_MYCRO</name>
<organism evidence="2 3">
    <name type="scientific">Mycena rosella</name>
    <name type="common">Pink bonnet</name>
    <name type="synonym">Agaricus rosellus</name>
    <dbReference type="NCBI Taxonomy" id="1033263"/>
    <lineage>
        <taxon>Eukaryota</taxon>
        <taxon>Fungi</taxon>
        <taxon>Dikarya</taxon>
        <taxon>Basidiomycota</taxon>
        <taxon>Agaricomycotina</taxon>
        <taxon>Agaricomycetes</taxon>
        <taxon>Agaricomycetidae</taxon>
        <taxon>Agaricales</taxon>
        <taxon>Marasmiineae</taxon>
        <taxon>Mycenaceae</taxon>
        <taxon>Mycena</taxon>
    </lineage>
</organism>
<dbReference type="Proteomes" id="UP001221757">
    <property type="component" value="Unassembled WGS sequence"/>
</dbReference>
<dbReference type="AlphaFoldDB" id="A0AAD7CQE5"/>
<proteinExistence type="predicted"/>
<evidence type="ECO:0000313" key="3">
    <source>
        <dbReference type="Proteomes" id="UP001221757"/>
    </source>
</evidence>